<keyword evidence="2 6" id="KW-0812">Transmembrane</keyword>
<feature type="region of interest" description="Disordered" evidence="5">
    <location>
        <begin position="45"/>
        <end position="126"/>
    </location>
</feature>
<dbReference type="PANTHER" id="PTHR28293:SF1">
    <property type="entry name" value="NUCLEAR RIM PROTEIN 1"/>
    <property type="match status" value="1"/>
</dbReference>
<dbReference type="EMBL" id="CACVBS010000112">
    <property type="protein sequence ID" value="CAA7271692.1"/>
    <property type="molecule type" value="Genomic_DNA"/>
</dbReference>
<evidence type="ECO:0000256" key="4">
    <source>
        <dbReference type="ARBA" id="ARBA00023136"/>
    </source>
</evidence>
<evidence type="ECO:0000256" key="2">
    <source>
        <dbReference type="ARBA" id="ARBA00022692"/>
    </source>
</evidence>
<evidence type="ECO:0000313" key="8">
    <source>
        <dbReference type="Proteomes" id="UP000467700"/>
    </source>
</evidence>
<gene>
    <name evidence="7" type="ORF">AAE3_LOCUS13983</name>
</gene>
<feature type="transmembrane region" description="Helical" evidence="6">
    <location>
        <begin position="203"/>
        <end position="223"/>
    </location>
</feature>
<name>A0A8S0Y144_CYCAE</name>
<evidence type="ECO:0000256" key="6">
    <source>
        <dbReference type="SAM" id="Phobius"/>
    </source>
</evidence>
<dbReference type="GO" id="GO:0043007">
    <property type="term" value="P:maintenance of rDNA"/>
    <property type="evidence" value="ECO:0007669"/>
    <property type="project" value="TreeGrafter"/>
</dbReference>
<dbReference type="AlphaFoldDB" id="A0A8S0Y144"/>
<keyword evidence="4 6" id="KW-0472">Membrane</keyword>
<protein>
    <submittedName>
        <fullName evidence="7">Uncharacterized protein</fullName>
    </submittedName>
</protein>
<dbReference type="InterPro" id="IPR018819">
    <property type="entry name" value="Nur1/Mug154"/>
</dbReference>
<comment type="subcellular location">
    <subcellularLocation>
        <location evidence="1">Endomembrane system</location>
        <topology evidence="1">Multi-pass membrane protein</topology>
    </subcellularLocation>
</comment>
<sequence>MSVRVGPRVTWTIVPAASRSTFPSTQLSVSRPPRVYMALRRFAQENNATASPRSPDGPVPSTPMSGLPATPRSRLSYGIHRSPADTPSISSSVPFDWEAARSRAPPPYATPLKRGRKSVATGTTATPRKAVVRKKTLFERIQNIPSAIAFEIALFPQNVPLPTPKTSARIIGGAIHFVHFCIMAGHDTDDSWDVISGVQSSSWFDWTTPITILLVLVSIYNIYSLATRSRNYKFHHRTDPLSSPHAKFVTTKLDLEPLPQPSFGKHLRSNTWYAFSYFWRFLLGMQPPTRALPPKEKTARVQELDVWEPTELELELFSIYSPAHALLWLAMSSSNWILSLLIMGVVGVQLHAVIHAYTLLLKDKQLLSAETMKEYNDVFVYPRINPIRRDVAVMTHESEVVNIWE</sequence>
<organism evidence="7 8">
    <name type="scientific">Cyclocybe aegerita</name>
    <name type="common">Black poplar mushroom</name>
    <name type="synonym">Agrocybe aegerita</name>
    <dbReference type="NCBI Taxonomy" id="1973307"/>
    <lineage>
        <taxon>Eukaryota</taxon>
        <taxon>Fungi</taxon>
        <taxon>Dikarya</taxon>
        <taxon>Basidiomycota</taxon>
        <taxon>Agaricomycotina</taxon>
        <taxon>Agaricomycetes</taxon>
        <taxon>Agaricomycetidae</taxon>
        <taxon>Agaricales</taxon>
        <taxon>Agaricineae</taxon>
        <taxon>Bolbitiaceae</taxon>
        <taxon>Cyclocybe</taxon>
    </lineage>
</organism>
<dbReference type="Pfam" id="PF10332">
    <property type="entry name" value="DUF2418"/>
    <property type="match status" value="1"/>
</dbReference>
<dbReference type="GO" id="GO:0012505">
    <property type="term" value="C:endomembrane system"/>
    <property type="evidence" value="ECO:0007669"/>
    <property type="project" value="UniProtKB-SubCell"/>
</dbReference>
<keyword evidence="3 6" id="KW-1133">Transmembrane helix</keyword>
<accession>A0A8S0Y144</accession>
<evidence type="ECO:0000256" key="3">
    <source>
        <dbReference type="ARBA" id="ARBA00022989"/>
    </source>
</evidence>
<dbReference type="Proteomes" id="UP000467700">
    <property type="component" value="Unassembled WGS sequence"/>
</dbReference>
<dbReference type="PANTHER" id="PTHR28293">
    <property type="entry name" value="NUCLEAR RIM PROTEIN 1"/>
    <property type="match status" value="1"/>
</dbReference>
<reference evidence="7 8" key="1">
    <citation type="submission" date="2020-01" db="EMBL/GenBank/DDBJ databases">
        <authorList>
            <person name="Gupta K D."/>
        </authorList>
    </citation>
    <scope>NUCLEOTIDE SEQUENCE [LARGE SCALE GENOMIC DNA]</scope>
</reference>
<evidence type="ECO:0000256" key="1">
    <source>
        <dbReference type="ARBA" id="ARBA00004127"/>
    </source>
</evidence>
<dbReference type="OrthoDB" id="3363151at2759"/>
<comment type="caution">
    <text evidence="7">The sequence shown here is derived from an EMBL/GenBank/DDBJ whole genome shotgun (WGS) entry which is preliminary data.</text>
</comment>
<keyword evidence="8" id="KW-1185">Reference proteome</keyword>
<dbReference type="GO" id="GO:0007096">
    <property type="term" value="P:regulation of exit from mitosis"/>
    <property type="evidence" value="ECO:0007669"/>
    <property type="project" value="TreeGrafter"/>
</dbReference>
<evidence type="ECO:0000313" key="7">
    <source>
        <dbReference type="EMBL" id="CAA7271692.1"/>
    </source>
</evidence>
<feature type="transmembrane region" description="Helical" evidence="6">
    <location>
        <begin position="336"/>
        <end position="357"/>
    </location>
</feature>
<proteinExistence type="predicted"/>
<evidence type="ECO:0000256" key="5">
    <source>
        <dbReference type="SAM" id="MobiDB-lite"/>
    </source>
</evidence>